<dbReference type="FunFam" id="3.30.565.10:FF:000016">
    <property type="entry name" value="Chemotaxis protein CheA, putative"/>
    <property type="match status" value="1"/>
</dbReference>
<reference evidence="16" key="1">
    <citation type="submission" date="2018-06" db="EMBL/GenBank/DDBJ databases">
        <authorList>
            <person name="Zhirakovskaya E."/>
        </authorList>
    </citation>
    <scope>NUCLEOTIDE SEQUENCE</scope>
</reference>
<keyword evidence="10" id="KW-0902">Two-component regulatory system</keyword>
<dbReference type="FunFam" id="2.30.30.40:FF:000048">
    <property type="entry name" value="Chemotaxis protein CheA, putative"/>
    <property type="match status" value="1"/>
</dbReference>
<dbReference type="InterPro" id="IPR008207">
    <property type="entry name" value="Sig_transdc_His_kin_Hpt_dom"/>
</dbReference>
<proteinExistence type="predicted"/>
<keyword evidence="8 16" id="KW-0418">Kinase</keyword>
<dbReference type="PRINTS" id="PR00344">
    <property type="entry name" value="BCTRLSENSOR"/>
</dbReference>
<comment type="catalytic activity">
    <reaction evidence="1">
        <text>ATP + protein L-histidine = ADP + protein N-phospho-L-histidine.</text>
        <dbReference type="EC" id="2.7.13.3"/>
    </reaction>
</comment>
<dbReference type="SUPFAM" id="SSF47226">
    <property type="entry name" value="Histidine-containing phosphotransfer domain, HPT domain"/>
    <property type="match status" value="1"/>
</dbReference>
<dbReference type="Gene3D" id="1.20.120.160">
    <property type="entry name" value="HPT domain"/>
    <property type="match status" value="1"/>
</dbReference>
<dbReference type="AlphaFoldDB" id="A0A3B0Z0Z5"/>
<dbReference type="InterPro" id="IPR037006">
    <property type="entry name" value="CheA-like_homodim_sf"/>
</dbReference>
<evidence type="ECO:0000256" key="4">
    <source>
        <dbReference type="ARBA" id="ARBA00022500"/>
    </source>
</evidence>
<dbReference type="InterPro" id="IPR036641">
    <property type="entry name" value="HPT_dom_sf"/>
</dbReference>
<feature type="compositionally biased region" description="Polar residues" evidence="12">
    <location>
        <begin position="240"/>
        <end position="250"/>
    </location>
</feature>
<evidence type="ECO:0000256" key="8">
    <source>
        <dbReference type="ARBA" id="ARBA00022777"/>
    </source>
</evidence>
<dbReference type="SUPFAM" id="SSF47384">
    <property type="entry name" value="Homodimeric domain of signal transducing histidine kinase"/>
    <property type="match status" value="1"/>
</dbReference>
<dbReference type="InterPro" id="IPR003594">
    <property type="entry name" value="HATPase_dom"/>
</dbReference>
<evidence type="ECO:0000256" key="1">
    <source>
        <dbReference type="ARBA" id="ARBA00000085"/>
    </source>
</evidence>
<feature type="domain" description="HPt" evidence="15">
    <location>
        <begin position="1"/>
        <end position="105"/>
    </location>
</feature>
<dbReference type="InterPro" id="IPR051315">
    <property type="entry name" value="Bact_Chemotaxis_CheA"/>
</dbReference>
<dbReference type="CDD" id="cd16916">
    <property type="entry name" value="HATPase_CheA-like"/>
    <property type="match status" value="1"/>
</dbReference>
<dbReference type="PROSITE" id="PS50109">
    <property type="entry name" value="HIS_KIN"/>
    <property type="match status" value="1"/>
</dbReference>
<dbReference type="SUPFAM" id="SSF50341">
    <property type="entry name" value="CheW-like"/>
    <property type="match status" value="1"/>
</dbReference>
<evidence type="ECO:0000256" key="3">
    <source>
        <dbReference type="ARBA" id="ARBA00021495"/>
    </source>
</evidence>
<keyword evidence="4" id="KW-0145">Chemotaxis</keyword>
<dbReference type="PANTHER" id="PTHR43395">
    <property type="entry name" value="SENSOR HISTIDINE KINASE CHEA"/>
    <property type="match status" value="1"/>
</dbReference>
<dbReference type="SMART" id="SM00387">
    <property type="entry name" value="HATPase_c"/>
    <property type="match status" value="1"/>
</dbReference>
<keyword evidence="6" id="KW-0808">Transferase</keyword>
<dbReference type="GO" id="GO:0005737">
    <property type="term" value="C:cytoplasm"/>
    <property type="evidence" value="ECO:0007669"/>
    <property type="project" value="InterPro"/>
</dbReference>
<feature type="compositionally biased region" description="Polar residues" evidence="12">
    <location>
        <begin position="259"/>
        <end position="279"/>
    </location>
</feature>
<evidence type="ECO:0000256" key="7">
    <source>
        <dbReference type="ARBA" id="ARBA00022741"/>
    </source>
</evidence>
<dbReference type="SMART" id="SM00073">
    <property type="entry name" value="HPT"/>
    <property type="match status" value="1"/>
</dbReference>
<feature type="coiled-coil region" evidence="11">
    <location>
        <begin position="328"/>
        <end position="355"/>
    </location>
</feature>
<dbReference type="InterPro" id="IPR036097">
    <property type="entry name" value="HisK_dim/P_sf"/>
</dbReference>
<dbReference type="CDD" id="cd00088">
    <property type="entry name" value="HPT"/>
    <property type="match status" value="1"/>
</dbReference>
<evidence type="ECO:0000256" key="5">
    <source>
        <dbReference type="ARBA" id="ARBA00022553"/>
    </source>
</evidence>
<evidence type="ECO:0000259" key="14">
    <source>
        <dbReference type="PROSITE" id="PS50851"/>
    </source>
</evidence>
<dbReference type="InterPro" id="IPR002545">
    <property type="entry name" value="CheW-lke_dom"/>
</dbReference>
<organism evidence="16">
    <name type="scientific">hydrothermal vent metagenome</name>
    <dbReference type="NCBI Taxonomy" id="652676"/>
    <lineage>
        <taxon>unclassified sequences</taxon>
        <taxon>metagenomes</taxon>
        <taxon>ecological metagenomes</taxon>
    </lineage>
</organism>
<gene>
    <name evidence="16" type="ORF">MNBD_GAMMA12-143</name>
</gene>
<dbReference type="PROSITE" id="PS50894">
    <property type="entry name" value="HPT"/>
    <property type="match status" value="1"/>
</dbReference>
<dbReference type="PANTHER" id="PTHR43395:SF10">
    <property type="entry name" value="CHEMOTAXIS PROTEIN CHEA"/>
    <property type="match status" value="1"/>
</dbReference>
<dbReference type="GO" id="GO:0000155">
    <property type="term" value="F:phosphorelay sensor kinase activity"/>
    <property type="evidence" value="ECO:0007669"/>
    <property type="project" value="InterPro"/>
</dbReference>
<evidence type="ECO:0000259" key="15">
    <source>
        <dbReference type="PROSITE" id="PS50894"/>
    </source>
</evidence>
<dbReference type="InterPro" id="IPR004105">
    <property type="entry name" value="CheA-like_dim"/>
</dbReference>
<dbReference type="Pfam" id="PF01627">
    <property type="entry name" value="Hpt"/>
    <property type="match status" value="1"/>
</dbReference>
<dbReference type="Gene3D" id="1.10.287.560">
    <property type="entry name" value="Histidine kinase CheA-like, homodimeric domain"/>
    <property type="match status" value="1"/>
</dbReference>
<dbReference type="CDD" id="cd00731">
    <property type="entry name" value="CheA_reg"/>
    <property type="match status" value="1"/>
</dbReference>
<dbReference type="SUPFAM" id="SSF55874">
    <property type="entry name" value="ATPase domain of HSP90 chaperone/DNA topoisomerase II/histidine kinase"/>
    <property type="match status" value="1"/>
</dbReference>
<dbReference type="EMBL" id="UOFL01000058">
    <property type="protein sequence ID" value="VAW74376.1"/>
    <property type="molecule type" value="Genomic_DNA"/>
</dbReference>
<dbReference type="InterPro" id="IPR005467">
    <property type="entry name" value="His_kinase_dom"/>
</dbReference>
<keyword evidence="11" id="KW-0175">Coiled coil</keyword>
<keyword evidence="9" id="KW-0067">ATP-binding</keyword>
<keyword evidence="5" id="KW-0597">Phosphoprotein</keyword>
<feature type="region of interest" description="Disordered" evidence="12">
    <location>
        <begin position="240"/>
        <end position="287"/>
    </location>
</feature>
<keyword evidence="7" id="KW-0547">Nucleotide-binding</keyword>
<sequence>MSIDMSQFLQTFYEESFEGLEIMESELLDLNVKEYDPETINTIFRAAHSMKGGSGTFGLNEVAAFTHILETLLDEVREGVRPITLDMVEVLLRSVDELKAMLQAAQAEEDFDMSQVEIIKRELTAFVSAQVTVEEPTNIESKEVTLSLFTIVFRPHLGLLVTGNDPIRLFAELEELGTLTVVVDAKALPELETLEPDECHLAWTITLETEASQAEISSIFDWVEDDCDLTISSEAVVAVDSQQSSESPNDPSIVASIDSKVTPQSASAATQTDNASDNGQAKKPKTVEQTSIRVGIDKVDSLINMVGELVITQSMLGQLGKDFDMSRVERLVDGLAQLERNTRELQESVMRIRMLPISFAFNRFPRLIHDLNLQLGKKINLKILGESTELDKTVLEKIVDPLVHLVRNSVDHGIEQPDVRVAKGKPEAGEVSLNAYHKGGNIVIEIIDDGAGLNRGLIRKKAIEKNLVTEDEELSDDQVYDLIFRAGFSTADVVSDVSGRGVGMDVVRRNIRELQGAIDVSSVPDQGSKFTIRLPLTLAIMDGQLIRVGDETYIIPLVSIIESLQIKKEQINSIAGRAELYKLRDDYIEIVRLYKSFSIKPDNTELEEGLLVVVEAEGKKVGVLVDDLLDQQQVVIKSLETNFRKVEGMSGATILGDGTVAMILDIQGLISLAHNSGRLEESNKLTEVA</sequence>
<feature type="domain" description="Histidine kinase" evidence="13">
    <location>
        <begin position="324"/>
        <end position="538"/>
    </location>
</feature>
<evidence type="ECO:0000256" key="10">
    <source>
        <dbReference type="ARBA" id="ARBA00023012"/>
    </source>
</evidence>
<protein>
    <recommendedName>
        <fullName evidence="3">Chemotaxis protein CheA</fullName>
        <ecNumber evidence="2">2.7.13.3</ecNumber>
    </recommendedName>
</protein>
<dbReference type="GO" id="GO:0005524">
    <property type="term" value="F:ATP binding"/>
    <property type="evidence" value="ECO:0007669"/>
    <property type="project" value="UniProtKB-KW"/>
</dbReference>
<evidence type="ECO:0000256" key="12">
    <source>
        <dbReference type="SAM" id="MobiDB-lite"/>
    </source>
</evidence>
<evidence type="ECO:0000256" key="11">
    <source>
        <dbReference type="SAM" id="Coils"/>
    </source>
</evidence>
<dbReference type="InterPro" id="IPR036061">
    <property type="entry name" value="CheW-like_dom_sf"/>
</dbReference>
<accession>A0A3B0Z0Z5</accession>
<evidence type="ECO:0000259" key="13">
    <source>
        <dbReference type="PROSITE" id="PS50109"/>
    </source>
</evidence>
<feature type="domain" description="CheW-like" evidence="14">
    <location>
        <begin position="540"/>
        <end position="675"/>
    </location>
</feature>
<dbReference type="SMART" id="SM01231">
    <property type="entry name" value="H-kinase_dim"/>
    <property type="match status" value="1"/>
</dbReference>
<dbReference type="Pfam" id="PF02518">
    <property type="entry name" value="HATPase_c"/>
    <property type="match status" value="1"/>
</dbReference>
<dbReference type="Pfam" id="PF02895">
    <property type="entry name" value="H-kinase_dim"/>
    <property type="match status" value="1"/>
</dbReference>
<dbReference type="GO" id="GO:0006935">
    <property type="term" value="P:chemotaxis"/>
    <property type="evidence" value="ECO:0007669"/>
    <property type="project" value="UniProtKB-KW"/>
</dbReference>
<dbReference type="InterPro" id="IPR004358">
    <property type="entry name" value="Sig_transdc_His_kin-like_C"/>
</dbReference>
<evidence type="ECO:0000313" key="16">
    <source>
        <dbReference type="EMBL" id="VAW74376.1"/>
    </source>
</evidence>
<evidence type="ECO:0000256" key="9">
    <source>
        <dbReference type="ARBA" id="ARBA00022840"/>
    </source>
</evidence>
<dbReference type="Pfam" id="PF01584">
    <property type="entry name" value="CheW"/>
    <property type="match status" value="1"/>
</dbReference>
<evidence type="ECO:0000256" key="6">
    <source>
        <dbReference type="ARBA" id="ARBA00022679"/>
    </source>
</evidence>
<dbReference type="Gene3D" id="3.30.565.10">
    <property type="entry name" value="Histidine kinase-like ATPase, C-terminal domain"/>
    <property type="match status" value="1"/>
</dbReference>
<dbReference type="PROSITE" id="PS50851">
    <property type="entry name" value="CHEW"/>
    <property type="match status" value="1"/>
</dbReference>
<evidence type="ECO:0000256" key="2">
    <source>
        <dbReference type="ARBA" id="ARBA00012438"/>
    </source>
</evidence>
<dbReference type="EC" id="2.7.13.3" evidence="2"/>
<name>A0A3B0Z0Z5_9ZZZZ</name>
<dbReference type="InterPro" id="IPR036890">
    <property type="entry name" value="HATPase_C_sf"/>
</dbReference>
<dbReference type="Gene3D" id="2.30.30.40">
    <property type="entry name" value="SH3 Domains"/>
    <property type="match status" value="1"/>
</dbReference>
<dbReference type="SMART" id="SM00260">
    <property type="entry name" value="CheW"/>
    <property type="match status" value="1"/>
</dbReference>